<gene>
    <name evidence="1" type="ORF">FBR43_07345</name>
</gene>
<organism evidence="1 2">
    <name type="scientific">Sphingomonas baiyangensis</name>
    <dbReference type="NCBI Taxonomy" id="2572576"/>
    <lineage>
        <taxon>Bacteria</taxon>
        <taxon>Pseudomonadati</taxon>
        <taxon>Pseudomonadota</taxon>
        <taxon>Alphaproteobacteria</taxon>
        <taxon>Sphingomonadales</taxon>
        <taxon>Sphingomonadaceae</taxon>
        <taxon>Sphingomonas</taxon>
    </lineage>
</organism>
<protein>
    <submittedName>
        <fullName evidence="1">Uncharacterized protein</fullName>
    </submittedName>
</protein>
<comment type="caution">
    <text evidence="1">The sequence shown here is derived from an EMBL/GenBank/DDBJ whole genome shotgun (WGS) entry which is preliminary data.</text>
</comment>
<dbReference type="Pfam" id="PF06289">
    <property type="entry name" value="FlbD"/>
    <property type="match status" value="1"/>
</dbReference>
<evidence type="ECO:0000313" key="1">
    <source>
        <dbReference type="EMBL" id="TKD50600.1"/>
    </source>
</evidence>
<proteinExistence type="predicted"/>
<dbReference type="InterPro" id="IPR009384">
    <property type="entry name" value="SwrD-like"/>
</dbReference>
<accession>A0A4U1L302</accession>
<dbReference type="AlphaFoldDB" id="A0A4U1L302"/>
<keyword evidence="2" id="KW-1185">Reference proteome</keyword>
<dbReference type="RefSeq" id="WP_136942544.1">
    <property type="nucleotide sequence ID" value="NZ_SWKR01000002.1"/>
</dbReference>
<evidence type="ECO:0000313" key="2">
    <source>
        <dbReference type="Proteomes" id="UP000309138"/>
    </source>
</evidence>
<dbReference type="Proteomes" id="UP000309138">
    <property type="component" value="Unassembled WGS sequence"/>
</dbReference>
<name>A0A4U1L302_9SPHN</name>
<sequence length="76" mass="8307">MLELAAQDGSRLFVNPDTIWHIREAGPAITVIYASSGAALFVKGDVEHVAGEIADWRRANGSRMLFPNLRVVGDKE</sequence>
<dbReference type="EMBL" id="SWKR01000002">
    <property type="protein sequence ID" value="TKD50600.1"/>
    <property type="molecule type" value="Genomic_DNA"/>
</dbReference>
<reference evidence="1 2" key="1">
    <citation type="submission" date="2019-04" db="EMBL/GenBank/DDBJ databases">
        <authorList>
            <person name="Yang Y."/>
            <person name="Wei D."/>
        </authorList>
    </citation>
    <scope>NUCLEOTIDE SEQUENCE [LARGE SCALE GENOMIC DNA]</scope>
    <source>
        <strain evidence="1 2">L-1-4w-11</strain>
    </source>
</reference>
<dbReference type="OrthoDB" id="9799862at2"/>